<organism evidence="2 3">
    <name type="scientific">Arsukibacterium tuosuense</name>
    <dbReference type="NCBI Taxonomy" id="1323745"/>
    <lineage>
        <taxon>Bacteria</taxon>
        <taxon>Pseudomonadati</taxon>
        <taxon>Pseudomonadota</taxon>
        <taxon>Gammaproteobacteria</taxon>
        <taxon>Chromatiales</taxon>
        <taxon>Chromatiaceae</taxon>
        <taxon>Arsukibacterium</taxon>
    </lineage>
</organism>
<evidence type="ECO:0008006" key="4">
    <source>
        <dbReference type="Google" id="ProtNLM"/>
    </source>
</evidence>
<keyword evidence="1" id="KW-0732">Signal</keyword>
<sequence length="135" mass="14042">MLSRYLAIVLLLAASGAVMPVAADIAVIVNPANTTALTNDELTRLYTGRSSALAAVNIAESSPLRGQFDEKGVGRSSAQLKAHWSKLVFTGKGTPPLELATEAAVIEHVAQNPNAIGYVDATSVTDAVKVVLTLN</sequence>
<accession>A0A285IEM8</accession>
<proteinExistence type="predicted"/>
<dbReference type="EMBL" id="OBEB01000001">
    <property type="protein sequence ID" value="SNY46247.1"/>
    <property type="molecule type" value="Genomic_DNA"/>
</dbReference>
<gene>
    <name evidence="2" type="ORF">SAMN06297280_1063</name>
</gene>
<dbReference type="OrthoDB" id="5368544at2"/>
<feature type="signal peptide" evidence="1">
    <location>
        <begin position="1"/>
        <end position="22"/>
    </location>
</feature>
<dbReference type="RefSeq" id="WP_097110254.1">
    <property type="nucleotide sequence ID" value="NZ_OBEB01000001.1"/>
</dbReference>
<dbReference type="AlphaFoldDB" id="A0A285IEM8"/>
<evidence type="ECO:0000313" key="2">
    <source>
        <dbReference type="EMBL" id="SNY46247.1"/>
    </source>
</evidence>
<name>A0A285IEM8_9GAMM</name>
<feature type="chain" id="PRO_5012040901" description="Phosphate ABC transporter substrate-binding protein" evidence="1">
    <location>
        <begin position="23"/>
        <end position="135"/>
    </location>
</feature>
<protein>
    <recommendedName>
        <fullName evidence="4">Phosphate ABC transporter substrate-binding protein</fullName>
    </recommendedName>
</protein>
<reference evidence="3" key="1">
    <citation type="submission" date="2017-09" db="EMBL/GenBank/DDBJ databases">
        <authorList>
            <person name="Varghese N."/>
            <person name="Submissions S."/>
        </authorList>
    </citation>
    <scope>NUCLEOTIDE SEQUENCE [LARGE SCALE GENOMIC DNA]</scope>
    <source>
        <strain evidence="3">CGMCC 1.12461</strain>
    </source>
</reference>
<dbReference type="Proteomes" id="UP000219353">
    <property type="component" value="Unassembled WGS sequence"/>
</dbReference>
<evidence type="ECO:0000256" key="1">
    <source>
        <dbReference type="SAM" id="SignalP"/>
    </source>
</evidence>
<evidence type="ECO:0000313" key="3">
    <source>
        <dbReference type="Proteomes" id="UP000219353"/>
    </source>
</evidence>
<dbReference type="SUPFAM" id="SSF53850">
    <property type="entry name" value="Periplasmic binding protein-like II"/>
    <property type="match status" value="1"/>
</dbReference>
<keyword evidence="3" id="KW-1185">Reference proteome</keyword>
<dbReference type="Gene3D" id="3.40.190.10">
    <property type="entry name" value="Periplasmic binding protein-like II"/>
    <property type="match status" value="1"/>
</dbReference>